<comment type="caution">
    <text evidence="2">The sequence shown here is derived from an EMBL/GenBank/DDBJ whole genome shotgun (WGS) entry which is preliminary data.</text>
</comment>
<dbReference type="RefSeq" id="WP_007772735.1">
    <property type="nucleotide sequence ID" value="NZ_AFVW02000004.1"/>
</dbReference>
<dbReference type="AlphaFoldDB" id="J5EC10"/>
<name>J5EC10_9MYCO</name>
<evidence type="ECO:0000256" key="1">
    <source>
        <dbReference type="SAM" id="Phobius"/>
    </source>
</evidence>
<dbReference type="Proteomes" id="UP000006455">
    <property type="component" value="Unassembled WGS sequence"/>
</dbReference>
<gene>
    <name evidence="2" type="ORF">MCOL_V214029</name>
</gene>
<keyword evidence="1" id="KW-0472">Membrane</keyword>
<reference evidence="2 3" key="1">
    <citation type="journal article" date="2011" name="J. Bacteriol.">
        <title>Genome sequence of the Mycobacterium colombiense type strain, CECT 3035.</title>
        <authorList>
            <person name="Gonzalez-Perez M."/>
            <person name="Murcia M.I."/>
            <person name="Landsman D."/>
            <person name="Jordan I.K."/>
            <person name="Marino-Ramirez L."/>
        </authorList>
    </citation>
    <scope>NUCLEOTIDE SEQUENCE [LARGE SCALE GENOMIC DNA]</scope>
    <source>
        <strain evidence="2 3">CECT 3035</strain>
    </source>
</reference>
<keyword evidence="1" id="KW-1133">Transmembrane helix</keyword>
<evidence type="ECO:0000313" key="3">
    <source>
        <dbReference type="Proteomes" id="UP000006455"/>
    </source>
</evidence>
<sequence>MNWMSLVSNIAVPSVSVIATATVAVWSKRIDARSKREDRQHEIALEVERRFGQDKVNALKTLIAATQYVKWRAQLTGAPNTDESHRRAVTIRALHEFRAKLGNEDGIAELLAYAADPVREAVDRLLAEVNEQRRRHLMSLMILQNIAKQLSQLYEQLPEPRNETAAAPSTSSALDTFHRWQVLSTSETQTLDKIGNDSNLDVDEVIALCDKVIDAARNDLRGRYGN</sequence>
<proteinExistence type="predicted"/>
<keyword evidence="1" id="KW-0812">Transmembrane</keyword>
<protein>
    <submittedName>
        <fullName evidence="2">Uncharacterized protein</fullName>
    </submittedName>
</protein>
<organism evidence="2 3">
    <name type="scientific">Mycobacterium colombiense CECT 3035</name>
    <dbReference type="NCBI Taxonomy" id="1041522"/>
    <lineage>
        <taxon>Bacteria</taxon>
        <taxon>Bacillati</taxon>
        <taxon>Actinomycetota</taxon>
        <taxon>Actinomycetes</taxon>
        <taxon>Mycobacteriales</taxon>
        <taxon>Mycobacteriaceae</taxon>
        <taxon>Mycobacterium</taxon>
        <taxon>Mycobacterium avium complex (MAC)</taxon>
    </lineage>
</organism>
<dbReference type="OrthoDB" id="4753637at2"/>
<dbReference type="GeneID" id="31528173"/>
<feature type="transmembrane region" description="Helical" evidence="1">
    <location>
        <begin position="6"/>
        <end position="26"/>
    </location>
</feature>
<evidence type="ECO:0000313" key="2">
    <source>
        <dbReference type="EMBL" id="EJO88054.1"/>
    </source>
</evidence>
<accession>J5EC10</accession>
<dbReference type="eggNOG" id="ENOG50314MF">
    <property type="taxonomic scope" value="Bacteria"/>
</dbReference>
<dbReference type="EMBL" id="AFVW02000004">
    <property type="protein sequence ID" value="EJO88054.1"/>
    <property type="molecule type" value="Genomic_DNA"/>
</dbReference>